<feature type="compositionally biased region" description="Basic and acidic residues" evidence="2">
    <location>
        <begin position="116"/>
        <end position="128"/>
    </location>
</feature>
<feature type="region of interest" description="Disordered" evidence="2">
    <location>
        <begin position="101"/>
        <end position="129"/>
    </location>
</feature>
<evidence type="ECO:0000256" key="2">
    <source>
        <dbReference type="SAM" id="MobiDB-lite"/>
    </source>
</evidence>
<name>A0ABD3MPD5_9STRA</name>
<organism evidence="3 4">
    <name type="scientific">Discostella pseudostelligera</name>
    <dbReference type="NCBI Taxonomy" id="259834"/>
    <lineage>
        <taxon>Eukaryota</taxon>
        <taxon>Sar</taxon>
        <taxon>Stramenopiles</taxon>
        <taxon>Ochrophyta</taxon>
        <taxon>Bacillariophyta</taxon>
        <taxon>Coscinodiscophyceae</taxon>
        <taxon>Thalassiosirophycidae</taxon>
        <taxon>Stephanodiscales</taxon>
        <taxon>Stephanodiscaceae</taxon>
        <taxon>Discostella</taxon>
    </lineage>
</organism>
<dbReference type="Proteomes" id="UP001530293">
    <property type="component" value="Unassembled WGS sequence"/>
</dbReference>
<reference evidence="3 4" key="1">
    <citation type="submission" date="2024-10" db="EMBL/GenBank/DDBJ databases">
        <title>Updated reference genomes for cyclostephanoid diatoms.</title>
        <authorList>
            <person name="Roberts W.R."/>
            <person name="Alverson A.J."/>
        </authorList>
    </citation>
    <scope>NUCLEOTIDE SEQUENCE [LARGE SCALE GENOMIC DNA]</scope>
    <source>
        <strain evidence="3 4">AJA232-27</strain>
    </source>
</reference>
<accession>A0ABD3MPD5</accession>
<evidence type="ECO:0008006" key="5">
    <source>
        <dbReference type="Google" id="ProtNLM"/>
    </source>
</evidence>
<evidence type="ECO:0000256" key="1">
    <source>
        <dbReference type="SAM" id="Coils"/>
    </source>
</evidence>
<evidence type="ECO:0000313" key="4">
    <source>
        <dbReference type="Proteomes" id="UP001530293"/>
    </source>
</evidence>
<comment type="caution">
    <text evidence="3">The sequence shown here is derived from an EMBL/GenBank/DDBJ whole genome shotgun (WGS) entry which is preliminary data.</text>
</comment>
<proteinExistence type="predicted"/>
<dbReference type="EMBL" id="JALLBG020000092">
    <property type="protein sequence ID" value="KAL3765759.1"/>
    <property type="molecule type" value="Genomic_DNA"/>
</dbReference>
<protein>
    <recommendedName>
        <fullName evidence="5">Golgin candidate 5</fullName>
    </recommendedName>
</protein>
<feature type="region of interest" description="Disordered" evidence="2">
    <location>
        <begin position="24"/>
        <end position="58"/>
    </location>
</feature>
<sequence>MWSKITDLAQKAKEAAAFIENDINNSVGLGGGAASGGTNDDSETESAPSASDGWDKCDVSLHSGIVTDEKLNTSSEQENDKSKEISFVDLKAAVDDIPIISPARTSDNEQVAAPVRSDDLPRNDEPKSENVALKDALERIASLEKEVQKLQNELASAHNTTLKLQIQIEDLEEALNDR</sequence>
<dbReference type="AlphaFoldDB" id="A0ABD3MPD5"/>
<keyword evidence="1" id="KW-0175">Coiled coil</keyword>
<keyword evidence="4" id="KW-1185">Reference proteome</keyword>
<evidence type="ECO:0000313" key="3">
    <source>
        <dbReference type="EMBL" id="KAL3765759.1"/>
    </source>
</evidence>
<gene>
    <name evidence="3" type="ORF">ACHAWU_009727</name>
</gene>
<feature type="coiled-coil region" evidence="1">
    <location>
        <begin position="133"/>
        <end position="174"/>
    </location>
</feature>